<dbReference type="PRINTS" id="PR00922">
    <property type="entry name" value="DADACBPTASE3"/>
</dbReference>
<comment type="caution">
    <text evidence="3">The sequence shown here is derived from an EMBL/GenBank/DDBJ whole genome shotgun (WGS) entry which is preliminary data.</text>
</comment>
<dbReference type="Gene3D" id="3.40.710.10">
    <property type="entry name" value="DD-peptidase/beta-lactamase superfamily"/>
    <property type="match status" value="2"/>
</dbReference>
<protein>
    <submittedName>
        <fullName evidence="3">D-alanyl-D-alanine carboxypeptidase/D-alanyl-D-alanine-endopeptidase</fullName>
        <ecNumber evidence="3">3.4.16.4</ecNumber>
    </submittedName>
</protein>
<dbReference type="SUPFAM" id="SSF56601">
    <property type="entry name" value="beta-lactamase/transpeptidase-like"/>
    <property type="match status" value="1"/>
</dbReference>
<evidence type="ECO:0000256" key="1">
    <source>
        <dbReference type="ARBA" id="ARBA00006096"/>
    </source>
</evidence>
<name>A0A7X9IIK2_9DELT</name>
<evidence type="ECO:0000256" key="2">
    <source>
        <dbReference type="ARBA" id="ARBA00022801"/>
    </source>
</evidence>
<gene>
    <name evidence="3" type="primary">dacB</name>
    <name evidence="3" type="ORF">GYA55_03075</name>
</gene>
<dbReference type="GO" id="GO:0006508">
    <property type="term" value="P:proteolysis"/>
    <property type="evidence" value="ECO:0007669"/>
    <property type="project" value="InterPro"/>
</dbReference>
<comment type="similarity">
    <text evidence="1">Belongs to the peptidase S13 family.</text>
</comment>
<dbReference type="PANTHER" id="PTHR30023">
    <property type="entry name" value="D-ALANYL-D-ALANINE CARBOXYPEPTIDASE"/>
    <property type="match status" value="1"/>
</dbReference>
<keyword evidence="3" id="KW-0645">Protease</keyword>
<organism evidence="3 4">
    <name type="scientific">SAR324 cluster bacterium</name>
    <dbReference type="NCBI Taxonomy" id="2024889"/>
    <lineage>
        <taxon>Bacteria</taxon>
        <taxon>Deltaproteobacteria</taxon>
        <taxon>SAR324 cluster</taxon>
    </lineage>
</organism>
<dbReference type="InterPro" id="IPR012338">
    <property type="entry name" value="Beta-lactam/transpept-like"/>
</dbReference>
<keyword evidence="3" id="KW-0121">Carboxypeptidase</keyword>
<keyword evidence="2 3" id="KW-0378">Hydrolase</keyword>
<dbReference type="EMBL" id="JAAZON010000118">
    <property type="protein sequence ID" value="NMC62128.1"/>
    <property type="molecule type" value="Genomic_DNA"/>
</dbReference>
<dbReference type="GO" id="GO:0009002">
    <property type="term" value="F:serine-type D-Ala-D-Ala carboxypeptidase activity"/>
    <property type="evidence" value="ECO:0007669"/>
    <property type="project" value="UniProtKB-EC"/>
</dbReference>
<dbReference type="Proteomes" id="UP000524246">
    <property type="component" value="Unassembled WGS sequence"/>
</dbReference>
<accession>A0A7X9IIK2</accession>
<proteinExistence type="inferred from homology"/>
<dbReference type="Pfam" id="PF02113">
    <property type="entry name" value="Peptidase_S13"/>
    <property type="match status" value="1"/>
</dbReference>
<dbReference type="NCBIfam" id="TIGR00666">
    <property type="entry name" value="PBP4"/>
    <property type="match status" value="1"/>
</dbReference>
<dbReference type="EC" id="3.4.16.4" evidence="3"/>
<evidence type="ECO:0000313" key="3">
    <source>
        <dbReference type="EMBL" id="NMC62128.1"/>
    </source>
</evidence>
<reference evidence="3 4" key="1">
    <citation type="journal article" date="2020" name="Biotechnol. Biofuels">
        <title>New insights from the biogas microbiome by comprehensive genome-resolved metagenomics of nearly 1600 species originating from multiple anaerobic digesters.</title>
        <authorList>
            <person name="Campanaro S."/>
            <person name="Treu L."/>
            <person name="Rodriguez-R L.M."/>
            <person name="Kovalovszki A."/>
            <person name="Ziels R.M."/>
            <person name="Maus I."/>
            <person name="Zhu X."/>
            <person name="Kougias P.G."/>
            <person name="Basile A."/>
            <person name="Luo G."/>
            <person name="Schluter A."/>
            <person name="Konstantinidis K.T."/>
            <person name="Angelidaki I."/>
        </authorList>
    </citation>
    <scope>NUCLEOTIDE SEQUENCE [LARGE SCALE GENOMIC DNA]</scope>
    <source>
        <strain evidence="3">AS27yjCOA_65</strain>
    </source>
</reference>
<dbReference type="PANTHER" id="PTHR30023:SF0">
    <property type="entry name" value="PENICILLIN-SENSITIVE CARBOXYPEPTIDASE A"/>
    <property type="match status" value="1"/>
</dbReference>
<dbReference type="InterPro" id="IPR000667">
    <property type="entry name" value="Peptidase_S13"/>
</dbReference>
<sequence length="462" mass="50882">MDPERFRPIIRILFLLAIFLSNANSEALERKDAEQKTKYEMAFALFDLEGKRFVETHNEESPLMPASTQKLILSAAALKSLGPEYRFRTEFFGHLSDNGTIPLLHVRGGHAPDLTIEEIWKITRRLKEQGVRKISSIYLDASRAPDPKPRSGMHAYEGPSGALSVNFNAVAFEICPANAGERARISLNPPEADLEYVSSVKSIDTGELASFQVKDMPCKRKTALQCVSLSGQIAVGTGCQIDYVSVSSPTRYFEKLFTHLLRSNGIGVPSEAIEAVPDQKLPLLYSHVSKPLRQILDDLNHFSTNFIAEQILAALGEDVDGSMKRSRGLERLLQYLESLGGSIQKVKLVDASGLSKDNRLTAGILVRILSDMYHDSKIKPEFLNSLSINGLSGTLKERNFGLSPGAFRGKTGTLDGVMALAGYLEGKGGKIYALALIQNGFDNRERALALELEKVQEAVQKE</sequence>
<dbReference type="AlphaFoldDB" id="A0A7X9IIK2"/>
<dbReference type="GO" id="GO:0000270">
    <property type="term" value="P:peptidoglycan metabolic process"/>
    <property type="evidence" value="ECO:0007669"/>
    <property type="project" value="TreeGrafter"/>
</dbReference>
<evidence type="ECO:0000313" key="4">
    <source>
        <dbReference type="Proteomes" id="UP000524246"/>
    </source>
</evidence>